<dbReference type="InterPro" id="IPR005119">
    <property type="entry name" value="LysR_subst-bd"/>
</dbReference>
<protein>
    <submittedName>
        <fullName evidence="6">LysR family transcriptional regulator</fullName>
    </submittedName>
</protein>
<evidence type="ECO:0000256" key="3">
    <source>
        <dbReference type="ARBA" id="ARBA00023125"/>
    </source>
</evidence>
<evidence type="ECO:0000256" key="4">
    <source>
        <dbReference type="ARBA" id="ARBA00023163"/>
    </source>
</evidence>
<dbReference type="InterPro" id="IPR036390">
    <property type="entry name" value="WH_DNA-bd_sf"/>
</dbReference>
<evidence type="ECO:0000313" key="7">
    <source>
        <dbReference type="Proteomes" id="UP001055149"/>
    </source>
</evidence>
<dbReference type="PROSITE" id="PS50931">
    <property type="entry name" value="HTH_LYSR"/>
    <property type="match status" value="1"/>
</dbReference>
<dbReference type="PANTHER" id="PTHR30419:SF28">
    <property type="entry name" value="HTH-TYPE TRANSCRIPTIONAL REGULATOR BSDA"/>
    <property type="match status" value="1"/>
</dbReference>
<proteinExistence type="inferred from homology"/>
<dbReference type="Proteomes" id="UP001055149">
    <property type="component" value="Unassembled WGS sequence"/>
</dbReference>
<reference evidence="6" key="1">
    <citation type="journal article" date="2022" name="Int. J. Syst. Evol. Microbiol.">
        <title>A novel species of lactic acid bacteria, Ligilactobacillus pabuli sp. nov., isolated from alfalfa silage.</title>
        <authorList>
            <person name="Tohno M."/>
            <person name="Tanizawa Y."/>
            <person name="Sawada H."/>
            <person name="Sakamoto M."/>
            <person name="Ohkuma M."/>
            <person name="Kobayashi H."/>
        </authorList>
    </citation>
    <scope>NUCLEOTIDE SEQUENCE</scope>
    <source>
        <strain evidence="6">AF129</strain>
    </source>
</reference>
<keyword evidence="4" id="KW-0804">Transcription</keyword>
<dbReference type="RefSeq" id="WP_244056302.1">
    <property type="nucleotide sequence ID" value="NZ_BQXH01000018.1"/>
</dbReference>
<name>A0ABQ5JJ38_9LACO</name>
<accession>A0ABQ5JJ38</accession>
<dbReference type="PANTHER" id="PTHR30419">
    <property type="entry name" value="HTH-TYPE TRANSCRIPTIONAL REGULATOR YBHD"/>
    <property type="match status" value="1"/>
</dbReference>
<dbReference type="Gene3D" id="1.10.10.10">
    <property type="entry name" value="Winged helix-like DNA-binding domain superfamily/Winged helix DNA-binding domain"/>
    <property type="match status" value="1"/>
</dbReference>
<dbReference type="InterPro" id="IPR000847">
    <property type="entry name" value="LysR_HTH_N"/>
</dbReference>
<dbReference type="Pfam" id="PF00126">
    <property type="entry name" value="HTH_1"/>
    <property type="match status" value="1"/>
</dbReference>
<comment type="caution">
    <text evidence="6">The sequence shown here is derived from an EMBL/GenBank/DDBJ whole genome shotgun (WGS) entry which is preliminary data.</text>
</comment>
<dbReference type="PRINTS" id="PR00039">
    <property type="entry name" value="HTHLYSR"/>
</dbReference>
<keyword evidence="2" id="KW-0805">Transcription regulation</keyword>
<gene>
    <name evidence="6" type="ORF">LPAF129_17630</name>
</gene>
<dbReference type="Pfam" id="PF03466">
    <property type="entry name" value="LysR_substrate"/>
    <property type="match status" value="1"/>
</dbReference>
<evidence type="ECO:0000259" key="5">
    <source>
        <dbReference type="PROSITE" id="PS50931"/>
    </source>
</evidence>
<dbReference type="EMBL" id="BQXH01000018">
    <property type="protein sequence ID" value="GKS82077.1"/>
    <property type="molecule type" value="Genomic_DNA"/>
</dbReference>
<evidence type="ECO:0000256" key="2">
    <source>
        <dbReference type="ARBA" id="ARBA00023015"/>
    </source>
</evidence>
<evidence type="ECO:0000313" key="6">
    <source>
        <dbReference type="EMBL" id="GKS82077.1"/>
    </source>
</evidence>
<dbReference type="SUPFAM" id="SSF46785">
    <property type="entry name" value="Winged helix' DNA-binding domain"/>
    <property type="match status" value="1"/>
</dbReference>
<keyword evidence="3" id="KW-0238">DNA-binding</keyword>
<comment type="similarity">
    <text evidence="1">Belongs to the LysR transcriptional regulatory family.</text>
</comment>
<organism evidence="6 7">
    <name type="scientific">Ligilactobacillus pabuli</name>
    <dbReference type="NCBI Taxonomy" id="2886039"/>
    <lineage>
        <taxon>Bacteria</taxon>
        <taxon>Bacillati</taxon>
        <taxon>Bacillota</taxon>
        <taxon>Bacilli</taxon>
        <taxon>Lactobacillales</taxon>
        <taxon>Lactobacillaceae</taxon>
        <taxon>Ligilactobacillus</taxon>
    </lineage>
</organism>
<dbReference type="SUPFAM" id="SSF53850">
    <property type="entry name" value="Periplasmic binding protein-like II"/>
    <property type="match status" value="1"/>
</dbReference>
<feature type="domain" description="HTH lysR-type" evidence="5">
    <location>
        <begin position="1"/>
        <end position="62"/>
    </location>
</feature>
<dbReference type="Gene3D" id="3.40.190.290">
    <property type="match status" value="1"/>
</dbReference>
<dbReference type="InterPro" id="IPR036388">
    <property type="entry name" value="WH-like_DNA-bd_sf"/>
</dbReference>
<dbReference type="CDD" id="cd05466">
    <property type="entry name" value="PBP2_LTTR_substrate"/>
    <property type="match status" value="1"/>
</dbReference>
<sequence length="312" mass="35568">MTVKDPALVLQYLDTLLRYGNFTKAAQQLYISQPYLTQMIRRKEDELGVTLINRHSTHLKLTEAGKIYYEYLENINQEEANFQQKLAQYNNNDQITLKIGVLSAMGSFILPLVIPEFMRACPHVQVLLEEGVPSTSEKRIQNGDIDFYVGQNPETASPNLKVVTAGHEPYFVLIPEYSRFYDKRTLFLQPDSLDLKELLSEPLVLSKTGSAIRHQVDGLLQKNKIHPDIQLESENIETIAGLSAYGYGTTVIPQSVISHLLAGKYNLYPLDDEDLTLKYFIAYPTTKKLSKPEQKLIEIFSTTYERTDQISK</sequence>
<dbReference type="InterPro" id="IPR050950">
    <property type="entry name" value="HTH-type_LysR_regulators"/>
</dbReference>
<keyword evidence="7" id="KW-1185">Reference proteome</keyword>
<evidence type="ECO:0000256" key="1">
    <source>
        <dbReference type="ARBA" id="ARBA00009437"/>
    </source>
</evidence>